<dbReference type="AlphaFoldDB" id="A0A7K3Q0L1"/>
<sequence length="395" mass="44196">MPTPNHFVLDRSGKVFNRSAPVIKLPEGVSEERHLELLGLLNCSVACCWLKQVSRAKAAAGSDAGCKMRSGRSAMSSLAPSFKTSRFPNLSPLPSARAAVPTREALDEARGAQEQIRARMIALQEELDWATYGAYGLLTPAEVTRTTTSDLPEVSLGQRAFEIVLATSNAETAWFERHGSTPVAKIPAHWPEEYRKVAQARIDLIEANKTIRLIERPEYKRRWSIEPWEKRESAALRSGLLDAAEREELWFEEQDGYTVPRPLTVNQLADALRHDEDVQSVAALYAADHLGKRDASLAAELAAAIEAEHVPYAAALRYKDSGLRKRAQWEQVWEQQREEDRTGKRLDSKVPPKYTSADFLKNSYWSNRGKLDVPRERFISYPGASPESDTSLLLG</sequence>
<protein>
    <submittedName>
        <fullName evidence="2">BREX-2 system adenine-specific DNA-methyltransferase PglX</fullName>
    </submittedName>
</protein>
<name>A0A7K3Q0L1_9ACTN</name>
<dbReference type="Proteomes" id="UP000470446">
    <property type="component" value="Unassembled WGS sequence"/>
</dbReference>
<reference evidence="2 3" key="1">
    <citation type="submission" date="2020-01" db="EMBL/GenBank/DDBJ databases">
        <title>Insect and environment-associated Actinomycetes.</title>
        <authorList>
            <person name="Currrie C."/>
            <person name="Chevrette M."/>
            <person name="Carlson C."/>
            <person name="Stubbendieck R."/>
            <person name="Wendt-Pienkowski E."/>
        </authorList>
    </citation>
    <scope>NUCLEOTIDE SEQUENCE [LARGE SCALE GENOMIC DNA]</scope>
    <source>
        <strain evidence="2 3">SID14163</strain>
    </source>
</reference>
<proteinExistence type="predicted"/>
<dbReference type="GO" id="GO:0032259">
    <property type="term" value="P:methylation"/>
    <property type="evidence" value="ECO:0007669"/>
    <property type="project" value="UniProtKB-KW"/>
</dbReference>
<gene>
    <name evidence="2" type="primary">pglX</name>
    <name evidence="2" type="ORF">G3I32_39365</name>
</gene>
<keyword evidence="2" id="KW-0808">Transferase</keyword>
<dbReference type="InterPro" id="IPR054277">
    <property type="entry name" value="DUF7008"/>
</dbReference>
<feature type="domain" description="DUF7008" evidence="1">
    <location>
        <begin position="120"/>
        <end position="395"/>
    </location>
</feature>
<keyword evidence="2" id="KW-0489">Methyltransferase</keyword>
<evidence type="ECO:0000313" key="3">
    <source>
        <dbReference type="Proteomes" id="UP000470446"/>
    </source>
</evidence>
<organism evidence="2 3">
    <name type="scientific">Streptomyces coelicoflavus</name>
    <dbReference type="NCBI Taxonomy" id="285562"/>
    <lineage>
        <taxon>Bacteria</taxon>
        <taxon>Bacillati</taxon>
        <taxon>Actinomycetota</taxon>
        <taxon>Actinomycetes</taxon>
        <taxon>Kitasatosporales</taxon>
        <taxon>Streptomycetaceae</taxon>
        <taxon>Streptomyces</taxon>
    </lineage>
</organism>
<evidence type="ECO:0000259" key="1">
    <source>
        <dbReference type="Pfam" id="PF22654"/>
    </source>
</evidence>
<dbReference type="NCBIfam" id="NF033451">
    <property type="entry name" value="BREX_2_MTaseX"/>
    <property type="match status" value="1"/>
</dbReference>
<dbReference type="EMBL" id="JAAGMA010001049">
    <property type="protein sequence ID" value="NEB14815.1"/>
    <property type="molecule type" value="Genomic_DNA"/>
</dbReference>
<comment type="caution">
    <text evidence="2">The sequence shown here is derived from an EMBL/GenBank/DDBJ whole genome shotgun (WGS) entry which is preliminary data.</text>
</comment>
<evidence type="ECO:0000313" key="2">
    <source>
        <dbReference type="EMBL" id="NEB14815.1"/>
    </source>
</evidence>
<dbReference type="GO" id="GO:0008168">
    <property type="term" value="F:methyltransferase activity"/>
    <property type="evidence" value="ECO:0007669"/>
    <property type="project" value="UniProtKB-KW"/>
</dbReference>
<accession>A0A7K3Q0L1</accession>
<dbReference type="Pfam" id="PF22654">
    <property type="entry name" value="DUF7008"/>
    <property type="match status" value="1"/>
</dbReference>